<reference evidence="1" key="1">
    <citation type="submission" date="2021-05" db="EMBL/GenBank/DDBJ databases">
        <authorList>
            <person name="Alioto T."/>
            <person name="Alioto T."/>
            <person name="Gomez Garrido J."/>
        </authorList>
    </citation>
    <scope>NUCLEOTIDE SEQUENCE</scope>
</reference>
<evidence type="ECO:0000313" key="1">
    <source>
        <dbReference type="EMBL" id="CAG6680813.1"/>
    </source>
</evidence>
<dbReference type="AlphaFoldDB" id="A0A8D8T3S5"/>
<dbReference type="EMBL" id="HBUF01253319">
    <property type="protein sequence ID" value="CAG6680813.1"/>
    <property type="molecule type" value="Transcribed_RNA"/>
</dbReference>
<sequence>MYLDCSLGMSDLVLKNFNKVYVLLDFISQKNHCDKFYATAGNQIAYSIIRWYICTTTPLRWPNGSIPCRHVCTTGGPVGPLVRVLSAGFCLSPSITLKQIVQF</sequence>
<protein>
    <submittedName>
        <fullName evidence="1">Uncharacterized protein</fullName>
    </submittedName>
</protein>
<organism evidence="1">
    <name type="scientific">Cacopsylla melanoneura</name>
    <dbReference type="NCBI Taxonomy" id="428564"/>
    <lineage>
        <taxon>Eukaryota</taxon>
        <taxon>Metazoa</taxon>
        <taxon>Ecdysozoa</taxon>
        <taxon>Arthropoda</taxon>
        <taxon>Hexapoda</taxon>
        <taxon>Insecta</taxon>
        <taxon>Pterygota</taxon>
        <taxon>Neoptera</taxon>
        <taxon>Paraneoptera</taxon>
        <taxon>Hemiptera</taxon>
        <taxon>Sternorrhyncha</taxon>
        <taxon>Psylloidea</taxon>
        <taxon>Psyllidae</taxon>
        <taxon>Psyllinae</taxon>
        <taxon>Cacopsylla</taxon>
    </lineage>
</organism>
<accession>A0A8D8T3S5</accession>
<name>A0A8D8T3S5_9HEMI</name>
<proteinExistence type="predicted"/>